<feature type="domain" description="ABC transmembrane type-2" evidence="9">
    <location>
        <begin position="23"/>
        <end position="250"/>
    </location>
</feature>
<dbReference type="Pfam" id="PF12698">
    <property type="entry name" value="ABC2_membrane_3"/>
    <property type="match status" value="1"/>
</dbReference>
<feature type="transmembrane region" description="Helical" evidence="8">
    <location>
        <begin position="21"/>
        <end position="39"/>
    </location>
</feature>
<dbReference type="OrthoDB" id="4526018at2"/>
<feature type="transmembrane region" description="Helical" evidence="8">
    <location>
        <begin position="102"/>
        <end position="125"/>
    </location>
</feature>
<protein>
    <submittedName>
        <fullName evidence="10">ABC transporter permease</fullName>
    </submittedName>
</protein>
<dbReference type="PANTHER" id="PTHR30294">
    <property type="entry name" value="MEMBRANE COMPONENT OF ABC TRANSPORTER YHHJ-RELATED"/>
    <property type="match status" value="1"/>
</dbReference>
<feature type="transmembrane region" description="Helical" evidence="8">
    <location>
        <begin position="168"/>
        <end position="189"/>
    </location>
</feature>
<evidence type="ECO:0000256" key="2">
    <source>
        <dbReference type="ARBA" id="ARBA00007783"/>
    </source>
</evidence>
<dbReference type="PROSITE" id="PS51012">
    <property type="entry name" value="ABC_TM2"/>
    <property type="match status" value="1"/>
</dbReference>
<keyword evidence="3" id="KW-0813">Transport</keyword>
<evidence type="ECO:0000256" key="8">
    <source>
        <dbReference type="SAM" id="Phobius"/>
    </source>
</evidence>
<evidence type="ECO:0000313" key="10">
    <source>
        <dbReference type="EMBL" id="KAE8128489.1"/>
    </source>
</evidence>
<evidence type="ECO:0000256" key="5">
    <source>
        <dbReference type="ARBA" id="ARBA00022692"/>
    </source>
</evidence>
<proteinExistence type="inferred from homology"/>
<dbReference type="GO" id="GO:0005886">
    <property type="term" value="C:plasma membrane"/>
    <property type="evidence" value="ECO:0007669"/>
    <property type="project" value="UniProtKB-SubCell"/>
</dbReference>
<dbReference type="EMBL" id="QDAG01000005">
    <property type="protein sequence ID" value="KAE8128489.1"/>
    <property type="molecule type" value="Genomic_DNA"/>
</dbReference>
<dbReference type="InterPro" id="IPR013525">
    <property type="entry name" value="ABC2_TM"/>
</dbReference>
<comment type="similarity">
    <text evidence="2">Belongs to the ABC-2 integral membrane protein family.</text>
</comment>
<evidence type="ECO:0000256" key="1">
    <source>
        <dbReference type="ARBA" id="ARBA00004651"/>
    </source>
</evidence>
<comment type="caution">
    <text evidence="10">The sequence shown here is derived from an EMBL/GenBank/DDBJ whole genome shotgun (WGS) entry which is preliminary data.</text>
</comment>
<dbReference type="Proteomes" id="UP000325415">
    <property type="component" value="Unassembled WGS sequence"/>
</dbReference>
<evidence type="ECO:0000256" key="6">
    <source>
        <dbReference type="ARBA" id="ARBA00022989"/>
    </source>
</evidence>
<accession>A0A5N6S4A2</accession>
<evidence type="ECO:0000256" key="3">
    <source>
        <dbReference type="ARBA" id="ARBA00022448"/>
    </source>
</evidence>
<keyword evidence="11" id="KW-1185">Reference proteome</keyword>
<comment type="subcellular location">
    <subcellularLocation>
        <location evidence="1">Cell membrane</location>
        <topology evidence="1">Multi-pass membrane protein</topology>
    </subcellularLocation>
</comment>
<gene>
    <name evidence="10" type="ORF">DDE84_05645</name>
</gene>
<dbReference type="PANTHER" id="PTHR30294:SF38">
    <property type="entry name" value="TRANSPORT PERMEASE PROTEIN"/>
    <property type="match status" value="1"/>
</dbReference>
<dbReference type="GO" id="GO:0140359">
    <property type="term" value="F:ABC-type transporter activity"/>
    <property type="evidence" value="ECO:0007669"/>
    <property type="project" value="InterPro"/>
</dbReference>
<evidence type="ECO:0000259" key="9">
    <source>
        <dbReference type="PROSITE" id="PS51012"/>
    </source>
</evidence>
<dbReference type="AlphaFoldDB" id="A0A5N6S4A2"/>
<dbReference type="InterPro" id="IPR047817">
    <property type="entry name" value="ABC2_TM_bact-type"/>
</dbReference>
<feature type="transmembrane region" description="Helical" evidence="8">
    <location>
        <begin position="225"/>
        <end position="248"/>
    </location>
</feature>
<keyword evidence="7 8" id="KW-0472">Membrane</keyword>
<keyword evidence="5 8" id="KW-0812">Transmembrane</keyword>
<sequence>MSGRRIFAVARLNALLQTQEPSVPVLMAVIPIVLTPFMIPGNRMTLVAEGYVHATGAEQAVPGFAVLFSFFSVQLIVQMFFDEQQWGTWNRMRASAASMSEIVLGKVAVAFIMQLAQMVVVLAFGMLLDGYRPDGSMLALIIVATVFALMVAMFGVAIAMWCGSERTALSAAMLGGVLMACLGGSLTAVSTFPSWARPLARFSPAYWAVDAVKRIGLDRAGVADVLPQIGVIGGFGALFVVASIIGFYRKSRS</sequence>
<evidence type="ECO:0000313" key="11">
    <source>
        <dbReference type="Proteomes" id="UP000325415"/>
    </source>
</evidence>
<name>A0A5N6S4A2_9BIFI</name>
<dbReference type="InterPro" id="IPR051449">
    <property type="entry name" value="ABC-2_transporter_component"/>
</dbReference>
<reference evidence="10 11" key="1">
    <citation type="submission" date="2018-04" db="EMBL/GenBank/DDBJ databases">
        <authorList>
            <person name="Eckel V.P."/>
            <person name="Vogel R.F."/>
        </authorList>
    </citation>
    <scope>NUCLEOTIDE SEQUENCE [LARGE SCALE GENOMIC DNA]</scope>
    <source>
        <strain evidence="11">TMW 2.1764</strain>
    </source>
</reference>
<organism evidence="10 11">
    <name type="scientific">Bifidobacterium tibiigranuli</name>
    <dbReference type="NCBI Taxonomy" id="2172043"/>
    <lineage>
        <taxon>Bacteria</taxon>
        <taxon>Bacillati</taxon>
        <taxon>Actinomycetota</taxon>
        <taxon>Actinomycetes</taxon>
        <taxon>Bifidobacteriales</taxon>
        <taxon>Bifidobacteriaceae</taxon>
        <taxon>Bifidobacterium</taxon>
    </lineage>
</organism>
<evidence type="ECO:0000256" key="4">
    <source>
        <dbReference type="ARBA" id="ARBA00022475"/>
    </source>
</evidence>
<feature type="transmembrane region" description="Helical" evidence="8">
    <location>
        <begin position="59"/>
        <end position="81"/>
    </location>
</feature>
<feature type="transmembrane region" description="Helical" evidence="8">
    <location>
        <begin position="137"/>
        <end position="161"/>
    </location>
</feature>
<evidence type="ECO:0000256" key="7">
    <source>
        <dbReference type="ARBA" id="ARBA00023136"/>
    </source>
</evidence>
<keyword evidence="6 8" id="KW-1133">Transmembrane helix</keyword>
<keyword evidence="4" id="KW-1003">Cell membrane</keyword>